<organism evidence="4 5">
    <name type="scientific">Centaurea solstitialis</name>
    <name type="common">yellow star-thistle</name>
    <dbReference type="NCBI Taxonomy" id="347529"/>
    <lineage>
        <taxon>Eukaryota</taxon>
        <taxon>Viridiplantae</taxon>
        <taxon>Streptophyta</taxon>
        <taxon>Embryophyta</taxon>
        <taxon>Tracheophyta</taxon>
        <taxon>Spermatophyta</taxon>
        <taxon>Magnoliopsida</taxon>
        <taxon>eudicotyledons</taxon>
        <taxon>Gunneridae</taxon>
        <taxon>Pentapetalae</taxon>
        <taxon>asterids</taxon>
        <taxon>campanulids</taxon>
        <taxon>Asterales</taxon>
        <taxon>Asteraceae</taxon>
        <taxon>Carduoideae</taxon>
        <taxon>Cardueae</taxon>
        <taxon>Centaureinae</taxon>
        <taxon>Centaurea</taxon>
    </lineage>
</organism>
<keyword evidence="2" id="KW-0732">Signal</keyword>
<sequence>MGKGVFFTSASILLAVIITATLRSSHHRHPTTSPPPATLTPNATHLLRSNGFNTIAALLHLAPDLLSPPQSTVFAAPDATIANLSVPPYLVKQLLAYHISPAKLTLQDLFKKPLKTCLPTSIPDHPISITKNDPKNRILEINNVLITHPDLFLHGPITIHGVAAPLVSFDRHQEIFKLPVCESDRTRGSISGSGFIKKKDEWGKVVKFLSTSGFMPFAIGLNSVTDGILKDFPDLESVTIFTAPNIALMAMPSPLLDKFMRFHIIPQRYSFRQLAGFPAGLSLGTLVHGRHVDITETSKLSQIVSINGLAITAPDLFVSKNFVVHGIARR</sequence>
<dbReference type="AlphaFoldDB" id="A0AA38SWP0"/>
<reference evidence="4" key="1">
    <citation type="submission" date="2023-03" db="EMBL/GenBank/DDBJ databases">
        <title>Chromosome-scale reference genome and RAD-based genetic map of yellow starthistle (Centaurea solstitialis) reveal putative structural variation and QTLs associated with invader traits.</title>
        <authorList>
            <person name="Reatini B."/>
            <person name="Cang F.A."/>
            <person name="Jiang Q."/>
            <person name="Mckibben M.T.W."/>
            <person name="Barker M.S."/>
            <person name="Rieseberg L.H."/>
            <person name="Dlugosch K.M."/>
        </authorList>
    </citation>
    <scope>NUCLEOTIDE SEQUENCE</scope>
    <source>
        <strain evidence="4">CAN-66</strain>
        <tissue evidence="4">Leaf</tissue>
    </source>
</reference>
<dbReference type="Gene3D" id="2.30.180.10">
    <property type="entry name" value="FAS1 domain"/>
    <property type="match status" value="2"/>
</dbReference>
<dbReference type="InterPro" id="IPR000782">
    <property type="entry name" value="FAS1_domain"/>
</dbReference>
<dbReference type="SMART" id="SM00554">
    <property type="entry name" value="FAS1"/>
    <property type="match status" value="2"/>
</dbReference>
<protein>
    <recommendedName>
        <fullName evidence="3">FAS1 domain-containing protein</fullName>
    </recommendedName>
</protein>
<evidence type="ECO:0000259" key="3">
    <source>
        <dbReference type="SMART" id="SM00554"/>
    </source>
</evidence>
<gene>
    <name evidence="4" type="ORF">OSB04_014214</name>
</gene>
<accession>A0AA38SWP0</accession>
<feature type="signal peptide" evidence="2">
    <location>
        <begin position="1"/>
        <end position="23"/>
    </location>
</feature>
<dbReference type="Proteomes" id="UP001172457">
    <property type="component" value="Chromosome 4"/>
</dbReference>
<feature type="domain" description="FAS1" evidence="3">
    <location>
        <begin position="239"/>
        <end position="330"/>
    </location>
</feature>
<evidence type="ECO:0000256" key="2">
    <source>
        <dbReference type="SAM" id="SignalP"/>
    </source>
</evidence>
<dbReference type="InterPro" id="IPR036378">
    <property type="entry name" value="FAS1_dom_sf"/>
</dbReference>
<name>A0AA38SWP0_9ASTR</name>
<keyword evidence="5" id="KW-1185">Reference proteome</keyword>
<dbReference type="InterPro" id="IPR052806">
    <property type="entry name" value="Fasciclin-like_AGP"/>
</dbReference>
<dbReference type="EMBL" id="JARYMX010000004">
    <property type="protein sequence ID" value="KAJ9550169.1"/>
    <property type="molecule type" value="Genomic_DNA"/>
</dbReference>
<evidence type="ECO:0000313" key="5">
    <source>
        <dbReference type="Proteomes" id="UP001172457"/>
    </source>
</evidence>
<dbReference type="PANTHER" id="PTHR33985">
    <property type="entry name" value="OS02G0491300 PROTEIN-RELATED"/>
    <property type="match status" value="1"/>
</dbReference>
<proteinExistence type="inferred from homology"/>
<dbReference type="PANTHER" id="PTHR33985:SF19">
    <property type="entry name" value="FASCICLIN-LIKE ARABINOGALACTAN PROTEIN 21"/>
    <property type="match status" value="1"/>
</dbReference>
<evidence type="ECO:0000313" key="4">
    <source>
        <dbReference type="EMBL" id="KAJ9550169.1"/>
    </source>
</evidence>
<comment type="caution">
    <text evidence="4">The sequence shown here is derived from an EMBL/GenBank/DDBJ whole genome shotgun (WGS) entry which is preliminary data.</text>
</comment>
<comment type="similarity">
    <text evidence="1">Belongs to the fasciclin-like AGP family.</text>
</comment>
<evidence type="ECO:0000256" key="1">
    <source>
        <dbReference type="ARBA" id="ARBA00007843"/>
    </source>
</evidence>
<feature type="chain" id="PRO_5041345457" description="FAS1 domain-containing protein" evidence="2">
    <location>
        <begin position="24"/>
        <end position="330"/>
    </location>
</feature>
<feature type="domain" description="FAS1" evidence="3">
    <location>
        <begin position="72"/>
        <end position="169"/>
    </location>
</feature>
<dbReference type="SUPFAM" id="SSF82153">
    <property type="entry name" value="FAS1 domain"/>
    <property type="match status" value="2"/>
</dbReference>